<comment type="subcellular location">
    <subcellularLocation>
        <location evidence="1">Cell membrane</location>
        <topology evidence="1">Single-pass membrane protein</topology>
    </subcellularLocation>
</comment>
<accession>A0A1N6DFK0</accession>
<protein>
    <submittedName>
        <fullName evidence="10">Chemotaxis protein MotB</fullName>
    </submittedName>
</protein>
<dbReference type="Proteomes" id="UP000184694">
    <property type="component" value="Unassembled WGS sequence"/>
</dbReference>
<dbReference type="InterPro" id="IPR025713">
    <property type="entry name" value="MotB-like_N_dom"/>
</dbReference>
<name>A0A1N6DFK0_9BACT</name>
<dbReference type="OrthoDB" id="5292153at2"/>
<dbReference type="RefSeq" id="WP_074214997.1">
    <property type="nucleotide sequence ID" value="NZ_FSRG01000003.1"/>
</dbReference>
<dbReference type="SUPFAM" id="SSF103088">
    <property type="entry name" value="OmpA-like"/>
    <property type="match status" value="1"/>
</dbReference>
<gene>
    <name evidence="10" type="ORF">SAMN02745161_0088</name>
</gene>
<evidence type="ECO:0000256" key="8">
    <source>
        <dbReference type="SAM" id="Phobius"/>
    </source>
</evidence>
<evidence type="ECO:0000313" key="11">
    <source>
        <dbReference type="Proteomes" id="UP000184694"/>
    </source>
</evidence>
<evidence type="ECO:0000259" key="9">
    <source>
        <dbReference type="PROSITE" id="PS51123"/>
    </source>
</evidence>
<evidence type="ECO:0000256" key="1">
    <source>
        <dbReference type="ARBA" id="ARBA00004162"/>
    </source>
</evidence>
<proteinExistence type="inferred from homology"/>
<dbReference type="Gene3D" id="3.30.1330.60">
    <property type="entry name" value="OmpA-like domain"/>
    <property type="match status" value="1"/>
</dbReference>
<reference evidence="11" key="1">
    <citation type="submission" date="2016-11" db="EMBL/GenBank/DDBJ databases">
        <authorList>
            <person name="Varghese N."/>
            <person name="Submissions S."/>
        </authorList>
    </citation>
    <scope>NUCLEOTIDE SEQUENCE [LARGE SCALE GENOMIC DNA]</scope>
    <source>
        <strain evidence="11">DSM 17456</strain>
    </source>
</reference>
<dbReference type="CDD" id="cd07185">
    <property type="entry name" value="OmpA_C-like"/>
    <property type="match status" value="1"/>
</dbReference>
<evidence type="ECO:0000256" key="5">
    <source>
        <dbReference type="ARBA" id="ARBA00022989"/>
    </source>
</evidence>
<evidence type="ECO:0000313" key="10">
    <source>
        <dbReference type="EMBL" id="SIN69463.1"/>
    </source>
</evidence>
<keyword evidence="3" id="KW-1003">Cell membrane</keyword>
<keyword evidence="6 7" id="KW-0472">Membrane</keyword>
<evidence type="ECO:0000256" key="7">
    <source>
        <dbReference type="PROSITE-ProRule" id="PRU00473"/>
    </source>
</evidence>
<dbReference type="InterPro" id="IPR006665">
    <property type="entry name" value="OmpA-like"/>
</dbReference>
<organism evidence="10 11">
    <name type="scientific">Halodesulfovibrio marinisediminis DSM 17456</name>
    <dbReference type="NCBI Taxonomy" id="1121457"/>
    <lineage>
        <taxon>Bacteria</taxon>
        <taxon>Pseudomonadati</taxon>
        <taxon>Thermodesulfobacteriota</taxon>
        <taxon>Desulfovibrionia</taxon>
        <taxon>Desulfovibrionales</taxon>
        <taxon>Desulfovibrionaceae</taxon>
        <taxon>Halodesulfovibrio</taxon>
    </lineage>
</organism>
<evidence type="ECO:0000256" key="2">
    <source>
        <dbReference type="ARBA" id="ARBA00008914"/>
    </source>
</evidence>
<comment type="similarity">
    <text evidence="2">Belongs to the MotB family.</text>
</comment>
<dbReference type="GO" id="GO:0005886">
    <property type="term" value="C:plasma membrane"/>
    <property type="evidence" value="ECO:0007669"/>
    <property type="project" value="UniProtKB-SubCell"/>
</dbReference>
<dbReference type="PANTHER" id="PTHR30329:SF21">
    <property type="entry name" value="LIPOPROTEIN YIAD-RELATED"/>
    <property type="match status" value="1"/>
</dbReference>
<evidence type="ECO:0000256" key="3">
    <source>
        <dbReference type="ARBA" id="ARBA00022475"/>
    </source>
</evidence>
<dbReference type="Pfam" id="PF13677">
    <property type="entry name" value="MotB_plug"/>
    <property type="match status" value="1"/>
</dbReference>
<keyword evidence="11" id="KW-1185">Reference proteome</keyword>
<dbReference type="InterPro" id="IPR036737">
    <property type="entry name" value="OmpA-like_sf"/>
</dbReference>
<dbReference type="PROSITE" id="PS51123">
    <property type="entry name" value="OMPA_2"/>
    <property type="match status" value="1"/>
</dbReference>
<feature type="transmembrane region" description="Helical" evidence="8">
    <location>
        <begin position="23"/>
        <end position="42"/>
    </location>
</feature>
<dbReference type="PANTHER" id="PTHR30329">
    <property type="entry name" value="STATOR ELEMENT OF FLAGELLAR MOTOR COMPLEX"/>
    <property type="match status" value="1"/>
</dbReference>
<keyword evidence="4 8" id="KW-0812">Transmembrane</keyword>
<dbReference type="STRING" id="1121457.SAMN02745161_0088"/>
<dbReference type="EMBL" id="FSRG01000003">
    <property type="protein sequence ID" value="SIN69463.1"/>
    <property type="molecule type" value="Genomic_DNA"/>
</dbReference>
<dbReference type="AlphaFoldDB" id="A0A1N6DFK0"/>
<evidence type="ECO:0000256" key="6">
    <source>
        <dbReference type="ARBA" id="ARBA00023136"/>
    </source>
</evidence>
<dbReference type="InterPro" id="IPR050330">
    <property type="entry name" value="Bact_OuterMem_StrucFunc"/>
</dbReference>
<keyword evidence="5 8" id="KW-1133">Transmembrane helix</keyword>
<sequence length="246" mass="28022">MFEDRDDYALGNDSGEDTQEGTWLTTFADMVTLLLAFFVLLFSMSVIDQKQFTDSFLTVRQVFGGDDQNLLTSPVRQDDTAILESVRLQKQLIEAQRQVYSDIRTYLNQKGLEGQIGAVFDEGVVTLRLPSAAMFENGKVTLSRNGYVLLEEMRQLFLKNKAQSINIKGYTDDLQPSPSSRYKDNWEISALRAVNVLRYYIERGIESQRLTATGLGDLDPIMPNINEANRAQNRRVEFVLERRVGK</sequence>
<feature type="domain" description="OmpA-like" evidence="9">
    <location>
        <begin position="122"/>
        <end position="244"/>
    </location>
</feature>
<dbReference type="Pfam" id="PF00691">
    <property type="entry name" value="OmpA"/>
    <property type="match status" value="1"/>
</dbReference>
<evidence type="ECO:0000256" key="4">
    <source>
        <dbReference type="ARBA" id="ARBA00022692"/>
    </source>
</evidence>